<dbReference type="Pfam" id="PF03895">
    <property type="entry name" value="YadA_anchor"/>
    <property type="match status" value="1"/>
</dbReference>
<reference evidence="13 14" key="1">
    <citation type="submission" date="2020-08" db="EMBL/GenBank/DDBJ databases">
        <title>Genomic Encyclopedia of Type Strains, Phase IV (KMG-IV): sequencing the most valuable type-strain genomes for metagenomic binning, comparative biology and taxonomic classification.</title>
        <authorList>
            <person name="Goeker M."/>
        </authorList>
    </citation>
    <scope>NUCLEOTIDE SEQUENCE [LARGE SCALE GENOMIC DNA]</scope>
    <source>
        <strain evidence="13 14">DSM 21431</strain>
    </source>
</reference>
<sequence>NINKYLGGGANVLEGTAPTYKVQSSSYNSVGTAFVGVNNTLTDLSKQVENVTNAAINNSLVAQDDSNIITIGAKAEGDKISILNKEQKTRTLTGLKDGELSDRSTDAVTGKQLHKVDEDVKGLTGTIEGVQKNVTTLDTNINQYLGGDANVLGSKAPTYKVQDGEYNSVGAAFEGVDSSLTDLYEKFDGLQNSIGDDSLVAQNEVSKLITIGANVEGNKISITNKTGKARKLTGLADGKVDAGSTDAVTGAQLHKVDQKFEPLNAIVKKAEGDVTTLDTNINEYLGGKANVLESIAPTYTVQEDEYSNVGAAFEGVDGKLTDLYEKLDKVESVGDDSLVAQHTGTKVITIGGKVEGSKISITNSNGEARILTGLKDGNVTEGSTDAVTGNQLFDVQEKFTPLDVLLKEVKGNVTTLDKNINKYLGGGANVLEGTAPTYKVQDGEYHSVGAAFVGVNNTLTDLSKQVESVTNASVDNSLVTQDKNTNVITIGAKAEGDKISIVNKGKGSRTLTGLKDGELSDKSTDAVTGKQLHKVDEDVKGLTGTVEGVQGNVTTLGKNVNEYLGGDADVLGSKKPTYTVQDTPYNSVGAAFAGVNTSLTDLYEKFDGLQNSIGDDSLVAQNEVSKLITIGANVEGNKISITNKTGGARTLTGLAKGKLDESSTDAVTGAQLHEVDQKFEPLNAIVKKAEKDVTTLNANINEYLGGKANVLGSIAPTYNVQEDEYHSVADAFAGVNTSLTDLYEKLDKVESVGDDSLVAQHTGTKVITIGGKVEGSKISITNSNGDARTLTGLKDGNVDAGSTDAVTGNQLFEVKEKFEPLNVTVEKAKENVSTLDKNINKYLGGGANVLEGTAPTYNVQGEKYNSVGAAFVGVNNTLTDLSKQVEDIENNSLFVKAGGGSLIEQDPSSHIITIGAKTGGNEVSIANKEGASRILSGVKDGKITADSTEAVNGKQLYEMNTTIAQYFGGGADYQDGKWTDPTFTIMGFDAQGQNGEQTYNNVAAAFGAVNSSMSGLNDRIKQVEQQTSSQVNSDGISWNNDKNAYDASHNGQVGKITNVANGEIEKGSTDAVTGNQLWETNEKIDNLENKVDGMISDISTLTEGVVSYDKDEQGNKINSITLVGTDDDTPVLIDNVADGKIEEGSKQVVNGGQLHDYVKEQTQLTLADANKYTDEKIENIVGDAVAQANAYADMKFNALSYKIDVVQKEARQAAAIGLAASNLRYNDTPGKLSVAFGNGIWRNQSAPAFGAGYTSEDGDIRSNLSVTTSGGHWGVGAGISFTLN</sequence>
<keyword evidence="10" id="KW-0998">Cell outer membrane</keyword>
<feature type="domain" description="Trimeric autotransporter adhesin YadA-like stalk" evidence="12">
    <location>
        <begin position="936"/>
        <end position="973"/>
    </location>
</feature>
<feature type="domain" description="Trimeric autotransporter adhesin YadA-like C-terminal membrane anchor" evidence="11">
    <location>
        <begin position="1227"/>
        <end position="1282"/>
    </location>
</feature>
<name>A0ABR6E4N9_9HYPH</name>
<feature type="domain" description="Trimeric autotransporter adhesin YadA-like stalk" evidence="12">
    <location>
        <begin position="511"/>
        <end position="553"/>
    </location>
</feature>
<evidence type="ECO:0000259" key="12">
    <source>
        <dbReference type="Pfam" id="PF05662"/>
    </source>
</evidence>
<dbReference type="InterPro" id="IPR005594">
    <property type="entry name" value="YadA_C"/>
</dbReference>
<feature type="domain" description="Trimeric autotransporter adhesin YadA-like stalk" evidence="12">
    <location>
        <begin position="790"/>
        <end position="816"/>
    </location>
</feature>
<keyword evidence="14" id="KW-1185">Reference proteome</keyword>
<evidence type="ECO:0000313" key="14">
    <source>
        <dbReference type="Proteomes" id="UP000548119"/>
    </source>
</evidence>
<dbReference type="Gene3D" id="1.20.5.170">
    <property type="match status" value="9"/>
</dbReference>
<dbReference type="InterPro" id="IPR045584">
    <property type="entry name" value="Pilin-like"/>
</dbReference>
<dbReference type="SUPFAM" id="SSF101967">
    <property type="entry name" value="Adhesin YadA, collagen-binding domain"/>
    <property type="match status" value="2"/>
</dbReference>
<protein>
    <submittedName>
        <fullName evidence="13">Autotransporter adhesin</fullName>
    </submittedName>
</protein>
<feature type="non-terminal residue" evidence="13">
    <location>
        <position position="1"/>
    </location>
</feature>
<feature type="domain" description="Trimeric autotransporter adhesin YadA-like stalk" evidence="12">
    <location>
        <begin position="651"/>
        <end position="678"/>
    </location>
</feature>
<keyword evidence="8" id="KW-0653">Protein transport</keyword>
<evidence type="ECO:0000256" key="9">
    <source>
        <dbReference type="ARBA" id="ARBA00023136"/>
    </source>
</evidence>
<evidence type="ECO:0000313" key="13">
    <source>
        <dbReference type="EMBL" id="MBA9083530.1"/>
    </source>
</evidence>
<evidence type="ECO:0000256" key="7">
    <source>
        <dbReference type="ARBA" id="ARBA00022729"/>
    </source>
</evidence>
<evidence type="ECO:0000256" key="5">
    <source>
        <dbReference type="ARBA" id="ARBA00022452"/>
    </source>
</evidence>
<dbReference type="EMBL" id="JACJIR010000017">
    <property type="protein sequence ID" value="MBA9083530.1"/>
    <property type="molecule type" value="Genomic_DNA"/>
</dbReference>
<evidence type="ECO:0000259" key="11">
    <source>
        <dbReference type="Pfam" id="PF03895"/>
    </source>
</evidence>
<dbReference type="Gene3D" id="3.30.1300.30">
    <property type="entry name" value="GSPII I/J protein-like"/>
    <property type="match status" value="1"/>
</dbReference>
<evidence type="ECO:0000256" key="10">
    <source>
        <dbReference type="ARBA" id="ARBA00023237"/>
    </source>
</evidence>
<comment type="caution">
    <text evidence="13">The sequence shown here is derived from an EMBL/GenBank/DDBJ whole genome shotgun (WGS) entry which is preliminary data.</text>
</comment>
<keyword evidence="5" id="KW-1134">Transmembrane beta strand</keyword>
<dbReference type="Gene3D" id="4.10.80.270">
    <property type="match status" value="1"/>
</dbReference>
<dbReference type="Gene3D" id="6.10.250.2030">
    <property type="match status" value="6"/>
</dbReference>
<dbReference type="Proteomes" id="UP000548119">
    <property type="component" value="Unassembled WGS sequence"/>
</dbReference>
<dbReference type="InterPro" id="IPR011049">
    <property type="entry name" value="Serralysin-like_metalloprot_C"/>
</dbReference>
<dbReference type="RefSeq" id="WP_182480437.1">
    <property type="nucleotide sequence ID" value="NZ_CAWPNC010000017.1"/>
</dbReference>
<feature type="domain" description="Trimeric autotransporter adhesin YadA-like stalk" evidence="12">
    <location>
        <begin position="92"/>
        <end position="134"/>
    </location>
</feature>
<evidence type="ECO:0000256" key="6">
    <source>
        <dbReference type="ARBA" id="ARBA00022692"/>
    </source>
</evidence>
<dbReference type="InterPro" id="IPR008635">
    <property type="entry name" value="Coiled_stalk_dom"/>
</dbReference>
<proteinExistence type="inferred from homology"/>
<feature type="domain" description="Trimeric autotransporter adhesin YadA-like stalk" evidence="12">
    <location>
        <begin position="231"/>
        <end position="259"/>
    </location>
</feature>
<keyword evidence="4" id="KW-0813">Transport</keyword>
<evidence type="ECO:0000256" key="8">
    <source>
        <dbReference type="ARBA" id="ARBA00022927"/>
    </source>
</evidence>
<gene>
    <name evidence="13" type="ORF">GGR10_001402</name>
</gene>
<accession>A0ABR6E4N9</accession>
<evidence type="ECO:0000256" key="1">
    <source>
        <dbReference type="ARBA" id="ARBA00004241"/>
    </source>
</evidence>
<evidence type="ECO:0000256" key="2">
    <source>
        <dbReference type="ARBA" id="ARBA00004442"/>
    </source>
</evidence>
<dbReference type="SUPFAM" id="SSF54523">
    <property type="entry name" value="Pili subunits"/>
    <property type="match status" value="1"/>
</dbReference>
<keyword evidence="9" id="KW-0472">Membrane</keyword>
<comment type="similarity">
    <text evidence="3">Belongs to the autotransporter-2 (AT-2) (TC 1.B.40) family.</text>
</comment>
<evidence type="ECO:0000256" key="4">
    <source>
        <dbReference type="ARBA" id="ARBA00022448"/>
    </source>
</evidence>
<feature type="domain" description="Trimeric autotransporter adhesin YadA-like stalk" evidence="12">
    <location>
        <begin position="1055"/>
        <end position="1091"/>
    </location>
</feature>
<comment type="subcellular location">
    <subcellularLocation>
        <location evidence="2">Cell outer membrane</location>
    </subcellularLocation>
    <subcellularLocation>
        <location evidence="1">Cell surface</location>
    </subcellularLocation>
</comment>
<feature type="domain" description="Trimeric autotransporter adhesin YadA-like stalk" evidence="12">
    <location>
        <begin position="1133"/>
        <end position="1160"/>
    </location>
</feature>
<dbReference type="Pfam" id="PF05662">
    <property type="entry name" value="YadA_stalk"/>
    <property type="match status" value="9"/>
</dbReference>
<organism evidence="13 14">
    <name type="scientific">Bartonella chomelii</name>
    <dbReference type="NCBI Taxonomy" id="236402"/>
    <lineage>
        <taxon>Bacteria</taxon>
        <taxon>Pseudomonadati</taxon>
        <taxon>Pseudomonadota</taxon>
        <taxon>Alphaproteobacteria</taxon>
        <taxon>Hyphomicrobiales</taxon>
        <taxon>Bartonellaceae</taxon>
        <taxon>Bartonella</taxon>
    </lineage>
</organism>
<keyword evidence="7" id="KW-0732">Signal</keyword>
<evidence type="ECO:0000256" key="3">
    <source>
        <dbReference type="ARBA" id="ARBA00005848"/>
    </source>
</evidence>
<feature type="domain" description="Trimeric autotransporter adhesin YadA-like stalk" evidence="12">
    <location>
        <begin position="372"/>
        <end position="397"/>
    </location>
</feature>
<keyword evidence="6" id="KW-0812">Transmembrane</keyword>